<comment type="caution">
    <text evidence="2">The sequence shown here is derived from an EMBL/GenBank/DDBJ whole genome shotgun (WGS) entry which is preliminary data.</text>
</comment>
<evidence type="ECO:0000313" key="2">
    <source>
        <dbReference type="EMBL" id="KAK7466393.1"/>
    </source>
</evidence>
<name>A0ABR1JYP6_9AGAR</name>
<organism evidence="2 3">
    <name type="scientific">Marasmiellus scandens</name>
    <dbReference type="NCBI Taxonomy" id="2682957"/>
    <lineage>
        <taxon>Eukaryota</taxon>
        <taxon>Fungi</taxon>
        <taxon>Dikarya</taxon>
        <taxon>Basidiomycota</taxon>
        <taxon>Agaricomycotina</taxon>
        <taxon>Agaricomycetes</taxon>
        <taxon>Agaricomycetidae</taxon>
        <taxon>Agaricales</taxon>
        <taxon>Marasmiineae</taxon>
        <taxon>Omphalotaceae</taxon>
        <taxon>Marasmiellus</taxon>
    </lineage>
</organism>
<keyword evidence="1" id="KW-0472">Membrane</keyword>
<keyword evidence="1" id="KW-1133">Transmembrane helix</keyword>
<keyword evidence="1" id="KW-0812">Transmembrane</keyword>
<gene>
    <name evidence="2" type="ORF">VKT23_005116</name>
</gene>
<dbReference type="EMBL" id="JBANRG010000005">
    <property type="protein sequence ID" value="KAK7466393.1"/>
    <property type="molecule type" value="Genomic_DNA"/>
</dbReference>
<protein>
    <submittedName>
        <fullName evidence="2">Uncharacterized protein</fullName>
    </submittedName>
</protein>
<reference evidence="2 3" key="1">
    <citation type="submission" date="2024-01" db="EMBL/GenBank/DDBJ databases">
        <title>A draft genome for the cacao thread blight pathogen Marasmiellus scandens.</title>
        <authorList>
            <person name="Baruah I.K."/>
            <person name="Leung J."/>
            <person name="Bukari Y."/>
            <person name="Amoako-Attah I."/>
            <person name="Meinhardt L.W."/>
            <person name="Bailey B.A."/>
            <person name="Cohen S.P."/>
        </authorList>
    </citation>
    <scope>NUCLEOTIDE SEQUENCE [LARGE SCALE GENOMIC DNA]</scope>
    <source>
        <strain evidence="2 3">GH-19</strain>
    </source>
</reference>
<keyword evidence="3" id="KW-1185">Reference proteome</keyword>
<proteinExistence type="predicted"/>
<sequence>MLVVLTLKKAYETRRELKEEGMLVPSILVLVVRDGSIYFAVMAVANFLNILTFYLTGPYMRGGLSTFASAVSVTMMSRLMLNLHEVAETGLYTSHRETCQFGTQSGILTHLTDESDDYFTYRYNKQTAHHLQA</sequence>
<accession>A0ABR1JYP6</accession>
<evidence type="ECO:0000313" key="3">
    <source>
        <dbReference type="Proteomes" id="UP001498398"/>
    </source>
</evidence>
<feature type="transmembrane region" description="Helical" evidence="1">
    <location>
        <begin position="37"/>
        <end position="55"/>
    </location>
</feature>
<dbReference type="Proteomes" id="UP001498398">
    <property type="component" value="Unassembled WGS sequence"/>
</dbReference>
<evidence type="ECO:0000256" key="1">
    <source>
        <dbReference type="SAM" id="Phobius"/>
    </source>
</evidence>